<evidence type="ECO:0000259" key="2">
    <source>
        <dbReference type="Pfam" id="PF24883"/>
    </source>
</evidence>
<name>G9NB92_HYPVG</name>
<dbReference type="InterPro" id="IPR027417">
    <property type="entry name" value="P-loop_NTPase"/>
</dbReference>
<dbReference type="SUPFAM" id="SSF53474">
    <property type="entry name" value="alpha/beta-Hydrolases"/>
    <property type="match status" value="1"/>
</dbReference>
<dbReference type="eggNOG" id="KOG2029">
    <property type="taxonomic scope" value="Eukaryota"/>
</dbReference>
<dbReference type="EMBL" id="ABDF02000091">
    <property type="protein sequence ID" value="EHK16100.1"/>
    <property type="molecule type" value="Genomic_DNA"/>
</dbReference>
<reference evidence="3 4" key="1">
    <citation type="journal article" date="2011" name="Genome Biol.">
        <title>Comparative genome sequence analysis underscores mycoparasitism as the ancestral life style of Trichoderma.</title>
        <authorList>
            <person name="Kubicek C.P."/>
            <person name="Herrera-Estrella A."/>
            <person name="Seidl-Seiboth V."/>
            <person name="Martinez D.A."/>
            <person name="Druzhinina I.S."/>
            <person name="Thon M."/>
            <person name="Zeilinger S."/>
            <person name="Casas-Flores S."/>
            <person name="Horwitz B.A."/>
            <person name="Mukherjee P.K."/>
            <person name="Mukherjee M."/>
            <person name="Kredics L."/>
            <person name="Alcaraz L.D."/>
            <person name="Aerts A."/>
            <person name="Antal Z."/>
            <person name="Atanasova L."/>
            <person name="Cervantes-Badillo M.G."/>
            <person name="Challacombe J."/>
            <person name="Chertkov O."/>
            <person name="McCluskey K."/>
            <person name="Coulpier F."/>
            <person name="Deshpande N."/>
            <person name="von Doehren H."/>
            <person name="Ebbole D.J."/>
            <person name="Esquivel-Naranjo E.U."/>
            <person name="Fekete E."/>
            <person name="Flipphi M."/>
            <person name="Glaser F."/>
            <person name="Gomez-Rodriguez E.Y."/>
            <person name="Gruber S."/>
            <person name="Han C."/>
            <person name="Henrissat B."/>
            <person name="Hermosa R."/>
            <person name="Hernandez-Onate M."/>
            <person name="Karaffa L."/>
            <person name="Kosti I."/>
            <person name="Le Crom S."/>
            <person name="Lindquist E."/>
            <person name="Lucas S."/>
            <person name="Luebeck M."/>
            <person name="Luebeck P.S."/>
            <person name="Margeot A."/>
            <person name="Metz B."/>
            <person name="Misra M."/>
            <person name="Nevalainen H."/>
            <person name="Omann M."/>
            <person name="Packer N."/>
            <person name="Perrone G."/>
            <person name="Uresti-Rivera E.E."/>
            <person name="Salamov A."/>
            <person name="Schmoll M."/>
            <person name="Seiboth B."/>
            <person name="Shapiro H."/>
            <person name="Sukno S."/>
            <person name="Tamayo-Ramos J.A."/>
            <person name="Tisch D."/>
            <person name="Wiest A."/>
            <person name="Wilkinson H.H."/>
            <person name="Zhang M."/>
            <person name="Coutinho P.M."/>
            <person name="Kenerley C.M."/>
            <person name="Monte E."/>
            <person name="Baker S.E."/>
            <person name="Grigoriev I.V."/>
        </authorList>
    </citation>
    <scope>NUCLEOTIDE SEQUENCE [LARGE SCALE GENOMIC DNA]</scope>
    <source>
        <strain evidence="4">Gv29-8 / FGSC 10586</strain>
    </source>
</reference>
<dbReference type="SUPFAM" id="SSF52540">
    <property type="entry name" value="P-loop containing nucleoside triphosphate hydrolases"/>
    <property type="match status" value="1"/>
</dbReference>
<sequence length="1329" mass="151947">MASLEDKVYRLRDIPADRDRLGVAELIKPFIPDGKLEDITIASLAPTCGFPGRSPTKTATVTVRKTPEIMNNSSTTGEWKLCTPALTNPLILDATFYGLTPLNEVEEHQHKYDCIVISGLASHPMGSWQPRGDDKSYMWIRDTLPQLVPGVRFILYGYDTKLMGSKSFQNVKDLAVGLINQLKAGGWTAVNSKELIFLAHSLGGVVLKQCLYMLADSDAAFQSILDKTKGGIFFGVPSEGMNIQDIEDMLKDQPNRDGLVAEISSNSSFLSSLEERISGITGFRKMRFFWAYETQMTSTLESVNGTYRRSGPGTIMVSPQSATGNRCNSDPISTIPINEDHSKMVKFSVGNHMIDAVADKLREILGNDQHGLDQDLERLAASNFQARASTSQGLGDIDSSDTRDPSEDPDFWYIKSIIKSLRAPERDKRLSQIDKRAGHSFEWAFEDPSVGLTEWLQKGDGLYWISGRPASGKSTFMKFLYNDKRTKQMLRHWYSKGKQHVEANFFFHYRGNLIQKSFEGLLRSILSQILEQAPASFSIIQPLFQHRYRQLINEQSLGSLYQDLEETIVTHDERLSSEMKRKLHAISACEMPEKLFHTIFVEPLRTSNGASIDWQKIEKIIFPCREQLLEILRQAKLLEAKPPVYLPKWNKKTSHRFFSLLFQWLEKIDLKSNLLRLKGLSSYLSNNDSATLTPTEEKIIQDVQDIMHRYHEREKIRQFVQNEPWASPKLQQALFEIIHQRSINLEVCLFIDALDEHDGSPEFIVEFLKDITRKKKKSRTRLKILFSSRPWDIFMTAFGDRPGFRIHDHTENDIRELCIHIIQTECPHSQELLELIEEIVKRSNGVFLWAKLVLQDLTKIAVGAPGSDTGNLSSKLQDTLRSLPSDLIEYYRTIVERIPMSFRREVFCLLEVLAKRVQAIYLHDVPLILNCLRFSDFSARDYIRQKSANPNIRTLESLLRTHAGGFIEIYGPKNGLFKSVYTKLQLMHQTTIDFIQLPEFKSIILESGEQAMNDNGFTFLAKFNLLRWSSLDNDLANVKNRFYRYANNAERTTGKSLYSFFLRNHSNARANFHPSLTCYSSTRVYDFSSDIIEMAFRANLRLFIRDYLQANPSILSQTTACCAGNVFDSFKNNAYSQEEAIQTIDFLASKSFQFRRHADCLADALLDLRINRQNYDSYNSVLQSITRNFTGTEPVVNPPRILDRIIDSSAIKGLEMHAIAKETLSKKPSLLHISSLNITKDLLARKANPNMQDVNGNTPLDGYTSKRYAIMFCPHEYHYQLMVVLAQNGGRLNSSTRKQWEAIMTEFESKGFDISIFEQLKFPKWIPKE</sequence>
<dbReference type="Pfam" id="PF24883">
    <property type="entry name" value="NPHP3_N"/>
    <property type="match status" value="2"/>
</dbReference>
<feature type="domain" description="Nephrocystin 3-like N-terminal" evidence="2">
    <location>
        <begin position="714"/>
        <end position="789"/>
    </location>
</feature>
<accession>G9NB92</accession>
<dbReference type="InterPro" id="IPR056884">
    <property type="entry name" value="NPHP3-like_N"/>
</dbReference>
<dbReference type="HOGENOM" id="CLU_005462_0_0_1"/>
<dbReference type="OMA" id="FWAYETQ"/>
<feature type="domain" description="Nephrocystin 3-like N-terminal" evidence="2">
    <location>
        <begin position="440"/>
        <end position="572"/>
    </location>
</feature>
<evidence type="ECO:0000313" key="4">
    <source>
        <dbReference type="Proteomes" id="UP000007115"/>
    </source>
</evidence>
<comment type="caution">
    <text evidence="3">The sequence shown here is derived from an EMBL/GenBank/DDBJ whole genome shotgun (WGS) entry which is preliminary data.</text>
</comment>
<gene>
    <name evidence="3" type="ORF">TRIVIDRAFT_10289</name>
</gene>
<evidence type="ECO:0000313" key="3">
    <source>
        <dbReference type="EMBL" id="EHK16100.1"/>
    </source>
</evidence>
<dbReference type="GeneID" id="25786706"/>
<organism evidence="3 4">
    <name type="scientific">Hypocrea virens (strain Gv29-8 / FGSC 10586)</name>
    <name type="common">Gliocladium virens</name>
    <name type="synonym">Trichoderma virens</name>
    <dbReference type="NCBI Taxonomy" id="413071"/>
    <lineage>
        <taxon>Eukaryota</taxon>
        <taxon>Fungi</taxon>
        <taxon>Dikarya</taxon>
        <taxon>Ascomycota</taxon>
        <taxon>Pezizomycotina</taxon>
        <taxon>Sordariomycetes</taxon>
        <taxon>Hypocreomycetidae</taxon>
        <taxon>Hypocreales</taxon>
        <taxon>Hypocreaceae</taxon>
        <taxon>Trichoderma</taxon>
    </lineage>
</organism>
<keyword evidence="1" id="KW-0677">Repeat</keyword>
<dbReference type="OrthoDB" id="1658288at2759"/>
<dbReference type="PANTHER" id="PTHR10039:SF5">
    <property type="entry name" value="NACHT DOMAIN-CONTAINING PROTEIN"/>
    <property type="match status" value="1"/>
</dbReference>
<feature type="non-terminal residue" evidence="3">
    <location>
        <position position="1329"/>
    </location>
</feature>
<dbReference type="Proteomes" id="UP000007115">
    <property type="component" value="Unassembled WGS sequence"/>
</dbReference>
<evidence type="ECO:0000256" key="1">
    <source>
        <dbReference type="ARBA" id="ARBA00022737"/>
    </source>
</evidence>
<dbReference type="RefSeq" id="XP_013949999.1">
    <property type="nucleotide sequence ID" value="XM_014094524.1"/>
</dbReference>
<keyword evidence="4" id="KW-1185">Reference proteome</keyword>
<dbReference type="InterPro" id="IPR029058">
    <property type="entry name" value="AB_hydrolase_fold"/>
</dbReference>
<protein>
    <recommendedName>
        <fullName evidence="2">Nephrocystin 3-like N-terminal domain-containing protein</fullName>
    </recommendedName>
</protein>
<dbReference type="VEuPathDB" id="FungiDB:TRIVIDRAFT_10289"/>
<dbReference type="InParanoid" id="G9NB92"/>
<dbReference type="PANTHER" id="PTHR10039">
    <property type="entry name" value="AMELOGENIN"/>
    <property type="match status" value="1"/>
</dbReference>
<proteinExistence type="predicted"/>